<dbReference type="GO" id="GO:0005507">
    <property type="term" value="F:copper ion binding"/>
    <property type="evidence" value="ECO:0007669"/>
    <property type="project" value="TreeGrafter"/>
</dbReference>
<keyword evidence="3" id="KW-1185">Reference proteome</keyword>
<evidence type="ECO:0000256" key="1">
    <source>
        <dbReference type="ARBA" id="ARBA00010169"/>
    </source>
</evidence>
<dbReference type="OrthoDB" id="37622at2"/>
<dbReference type="SUPFAM" id="SSF54913">
    <property type="entry name" value="GlnB-like"/>
    <property type="match status" value="1"/>
</dbReference>
<dbReference type="GO" id="GO:0010038">
    <property type="term" value="P:response to metal ion"/>
    <property type="evidence" value="ECO:0007669"/>
    <property type="project" value="InterPro"/>
</dbReference>
<dbReference type="Proteomes" id="UP000315677">
    <property type="component" value="Unassembled WGS sequence"/>
</dbReference>
<dbReference type="Gene3D" id="3.30.70.120">
    <property type="match status" value="1"/>
</dbReference>
<dbReference type="EMBL" id="VFPA01000007">
    <property type="protein sequence ID" value="TQM02138.1"/>
    <property type="molecule type" value="Genomic_DNA"/>
</dbReference>
<evidence type="ECO:0000313" key="3">
    <source>
        <dbReference type="Proteomes" id="UP000315677"/>
    </source>
</evidence>
<evidence type="ECO:0000313" key="2">
    <source>
        <dbReference type="EMBL" id="TQM02138.1"/>
    </source>
</evidence>
<dbReference type="Pfam" id="PF03091">
    <property type="entry name" value="CutA1"/>
    <property type="match status" value="1"/>
</dbReference>
<accession>A0A543CZ21</accession>
<comment type="caution">
    <text evidence="2">The sequence shown here is derived from an EMBL/GenBank/DDBJ whole genome shotgun (WGS) entry which is preliminary data.</text>
</comment>
<protein>
    <submittedName>
        <fullName evidence="2">Periplasmic divalent cation tolerance protein</fullName>
    </submittedName>
</protein>
<name>A0A543CZ21_9PSEU</name>
<proteinExistence type="inferred from homology"/>
<dbReference type="PANTHER" id="PTHR23419:SF8">
    <property type="entry name" value="FI09726P"/>
    <property type="match status" value="1"/>
</dbReference>
<gene>
    <name evidence="2" type="ORF">FB558_8000</name>
</gene>
<organism evidence="2 3">
    <name type="scientific">Pseudonocardia kunmingensis</name>
    <dbReference type="NCBI Taxonomy" id="630975"/>
    <lineage>
        <taxon>Bacteria</taxon>
        <taxon>Bacillati</taxon>
        <taxon>Actinomycetota</taxon>
        <taxon>Actinomycetes</taxon>
        <taxon>Pseudonocardiales</taxon>
        <taxon>Pseudonocardiaceae</taxon>
        <taxon>Pseudonocardia</taxon>
    </lineage>
</organism>
<reference evidence="2 3" key="1">
    <citation type="submission" date="2019-06" db="EMBL/GenBank/DDBJ databases">
        <title>Sequencing the genomes of 1000 actinobacteria strains.</title>
        <authorList>
            <person name="Klenk H.-P."/>
        </authorList>
    </citation>
    <scope>NUCLEOTIDE SEQUENCE [LARGE SCALE GENOMIC DNA]</scope>
    <source>
        <strain evidence="2 3">DSM 45301</strain>
    </source>
</reference>
<dbReference type="AlphaFoldDB" id="A0A543CZ21"/>
<dbReference type="InterPro" id="IPR011322">
    <property type="entry name" value="N-reg_PII-like_a/b"/>
</dbReference>
<dbReference type="InterPro" id="IPR004323">
    <property type="entry name" value="Ion_tolerance_CutA"/>
</dbReference>
<sequence length="109" mass="12287">MTDCVEVVVTAEDAQWLADWTRSLVEDRLVACGHNLTSMRAIYRWDGRVHDDPQARVALHTRAELVPEIVARADRDHADDVPCVIAMPLSGGHPEYLRWVVEETRAPSV</sequence>
<dbReference type="InterPro" id="IPR015867">
    <property type="entry name" value="N-reg_PII/ATP_PRibTrfase_C"/>
</dbReference>
<dbReference type="RefSeq" id="WP_142063739.1">
    <property type="nucleotide sequence ID" value="NZ_VFPA01000007.1"/>
</dbReference>
<comment type="similarity">
    <text evidence="1">Belongs to the CutA family.</text>
</comment>
<dbReference type="PANTHER" id="PTHR23419">
    <property type="entry name" value="DIVALENT CATION TOLERANCE CUTA-RELATED"/>
    <property type="match status" value="1"/>
</dbReference>